<keyword evidence="2" id="KW-0677">Repeat</keyword>
<keyword evidence="7" id="KW-1185">Reference proteome</keyword>
<evidence type="ECO:0000259" key="5">
    <source>
        <dbReference type="Pfam" id="PF25390"/>
    </source>
</evidence>
<dbReference type="AlphaFoldDB" id="A0A1I5XL97"/>
<feature type="compositionally biased region" description="Polar residues" evidence="3">
    <location>
        <begin position="404"/>
        <end position="413"/>
    </location>
</feature>
<feature type="signal peptide" evidence="4">
    <location>
        <begin position="1"/>
        <end position="40"/>
    </location>
</feature>
<dbReference type="Proteomes" id="UP000199029">
    <property type="component" value="Unassembled WGS sequence"/>
</dbReference>
<dbReference type="STRING" id="1227077.SAMN04515668_1929"/>
<dbReference type="SUPFAM" id="SSF50985">
    <property type="entry name" value="RCC1/BLIP-II"/>
    <property type="match status" value="2"/>
</dbReference>
<dbReference type="InterPro" id="IPR058923">
    <property type="entry name" value="RCC1-like_dom"/>
</dbReference>
<dbReference type="InterPro" id="IPR000408">
    <property type="entry name" value="Reg_chr_condens"/>
</dbReference>
<evidence type="ECO:0000313" key="7">
    <source>
        <dbReference type="Proteomes" id="UP000199029"/>
    </source>
</evidence>
<gene>
    <name evidence="6" type="ORF">SAMN04515668_1929</name>
</gene>
<feature type="chain" id="PRO_5011487923" evidence="4">
    <location>
        <begin position="41"/>
        <end position="472"/>
    </location>
</feature>
<dbReference type="PROSITE" id="PS00626">
    <property type="entry name" value="RCC1_2"/>
    <property type="match status" value="5"/>
</dbReference>
<sequence length="472" mass="49331">MSGLGDKKLLTSFLQNIMQFKSIPLWGGLCLLFSAGAATAQTPANPLAASTSHSATIKPDGSLWTWGINYEGQLGNGTTRHSSTPVQVTTQDPITRWTQVATGTSHTLAVATDGRLYAWGSNAVGQLGDGSNESHARPVAVALPSAFANTSWKQVAAGTSHSLALTADGRLLAWGHNAGGQLGTSSHRTLNQPMEVLLPMSAGNTTWAYVTAGSSHTLALTADGRLYAWGNNDFGQLGIGSTTSTPVPVAVGPARGAAPLRWAHVSAGRSHSLAVTKEGRIYTWGSNRFGQLANEQSLVRTLPEPLQLPRHLANIAWAQVAAGGFHSLALSTDGRLVAWGNNCVGQLGDGSTTRQLQPVLVSMPQGSAAAKWARIASGSFHSLAYTTDNQLCTWGSNGFGQLGDGTTTNQQLPLPQDPALTAQTSPANQSISISGSGGGIEPWGLNDNQLLKEVPPAPSFMMLPRPKDQARP</sequence>
<dbReference type="PROSITE" id="PS50012">
    <property type="entry name" value="RCC1_3"/>
    <property type="match status" value="6"/>
</dbReference>
<reference evidence="7" key="1">
    <citation type="submission" date="2016-10" db="EMBL/GenBank/DDBJ databases">
        <authorList>
            <person name="Varghese N."/>
            <person name="Submissions S."/>
        </authorList>
    </citation>
    <scope>NUCLEOTIDE SEQUENCE [LARGE SCALE GENOMIC DNA]</scope>
    <source>
        <strain evidence="7">OR362-8,ATCC BAA-1266,JCM 13504</strain>
    </source>
</reference>
<keyword evidence="4" id="KW-0732">Signal</keyword>
<dbReference type="PANTHER" id="PTHR45982:SF1">
    <property type="entry name" value="REGULATOR OF CHROMOSOME CONDENSATION"/>
    <property type="match status" value="1"/>
</dbReference>
<keyword evidence="1" id="KW-0344">Guanine-nucleotide releasing factor</keyword>
<dbReference type="GO" id="GO:0005737">
    <property type="term" value="C:cytoplasm"/>
    <property type="evidence" value="ECO:0007669"/>
    <property type="project" value="TreeGrafter"/>
</dbReference>
<dbReference type="EMBL" id="FOXS01000002">
    <property type="protein sequence ID" value="SFQ32752.1"/>
    <property type="molecule type" value="Genomic_DNA"/>
</dbReference>
<evidence type="ECO:0000313" key="6">
    <source>
        <dbReference type="EMBL" id="SFQ32752.1"/>
    </source>
</evidence>
<dbReference type="Pfam" id="PF25390">
    <property type="entry name" value="WD40_RLD"/>
    <property type="match status" value="1"/>
</dbReference>
<dbReference type="InterPro" id="IPR009091">
    <property type="entry name" value="RCC1/BLIP-II"/>
</dbReference>
<evidence type="ECO:0000256" key="3">
    <source>
        <dbReference type="SAM" id="MobiDB-lite"/>
    </source>
</evidence>
<organism evidence="6 7">
    <name type="scientific">Hymenobacter arizonensis</name>
    <name type="common">Siccationidurans arizonensis</name>
    <dbReference type="NCBI Taxonomy" id="1227077"/>
    <lineage>
        <taxon>Bacteria</taxon>
        <taxon>Pseudomonadati</taxon>
        <taxon>Bacteroidota</taxon>
        <taxon>Cytophagia</taxon>
        <taxon>Cytophagales</taxon>
        <taxon>Hymenobacteraceae</taxon>
        <taxon>Hymenobacter</taxon>
    </lineage>
</organism>
<dbReference type="PRINTS" id="PR00633">
    <property type="entry name" value="RCCNDNSATION"/>
</dbReference>
<evidence type="ECO:0000256" key="4">
    <source>
        <dbReference type="SAM" id="SignalP"/>
    </source>
</evidence>
<dbReference type="OrthoDB" id="1081439at2"/>
<evidence type="ECO:0000256" key="2">
    <source>
        <dbReference type="ARBA" id="ARBA00022737"/>
    </source>
</evidence>
<accession>A0A1I5XL97</accession>
<protein>
    <submittedName>
        <fullName evidence="6">Alpha-tubulin suppressor</fullName>
    </submittedName>
</protein>
<dbReference type="Gene3D" id="2.130.10.30">
    <property type="entry name" value="Regulator of chromosome condensation 1/beta-lactamase-inhibitor protein II"/>
    <property type="match status" value="2"/>
</dbReference>
<feature type="domain" description="RCC1-like" evidence="5">
    <location>
        <begin position="47"/>
        <end position="362"/>
    </location>
</feature>
<dbReference type="Pfam" id="PF13540">
    <property type="entry name" value="RCC1_2"/>
    <property type="match status" value="1"/>
</dbReference>
<name>A0A1I5XL97_HYMAR</name>
<feature type="region of interest" description="Disordered" evidence="3">
    <location>
        <begin position="404"/>
        <end position="439"/>
    </location>
</feature>
<dbReference type="InterPro" id="IPR051553">
    <property type="entry name" value="Ran_GTPase-activating"/>
</dbReference>
<proteinExistence type="predicted"/>
<dbReference type="GO" id="GO:0005085">
    <property type="term" value="F:guanyl-nucleotide exchange factor activity"/>
    <property type="evidence" value="ECO:0007669"/>
    <property type="project" value="TreeGrafter"/>
</dbReference>
<evidence type="ECO:0000256" key="1">
    <source>
        <dbReference type="ARBA" id="ARBA00022658"/>
    </source>
</evidence>
<dbReference type="PANTHER" id="PTHR45982">
    <property type="entry name" value="REGULATOR OF CHROMOSOME CONDENSATION"/>
    <property type="match status" value="1"/>
</dbReference>